<dbReference type="InterPro" id="IPR037547">
    <property type="entry name" value="SAMBA"/>
</dbReference>
<dbReference type="EMBL" id="JAMFTS010000001">
    <property type="protein sequence ID" value="KAJ4802766.1"/>
    <property type="molecule type" value="Genomic_DNA"/>
</dbReference>
<feature type="region of interest" description="Disordered" evidence="2">
    <location>
        <begin position="1"/>
        <end position="27"/>
    </location>
</feature>
<gene>
    <name evidence="4" type="ORF">LUZ62_015332</name>
</gene>
<keyword evidence="5" id="KW-1185">Reference proteome</keyword>
<reference evidence="4" key="1">
    <citation type="submission" date="2022-08" db="EMBL/GenBank/DDBJ databases">
        <authorList>
            <person name="Marques A."/>
        </authorList>
    </citation>
    <scope>NUCLEOTIDE SEQUENCE</scope>
    <source>
        <strain evidence="4">RhyPub2mFocal</strain>
        <tissue evidence="4">Leaves</tissue>
    </source>
</reference>
<evidence type="ECO:0000256" key="3">
    <source>
        <dbReference type="SAM" id="Phobius"/>
    </source>
</evidence>
<protein>
    <submittedName>
        <fullName evidence="4">Valine-tRNA ligase</fullName>
    </submittedName>
</protein>
<dbReference type="GO" id="GO:0046621">
    <property type="term" value="P:negative regulation of organ growth"/>
    <property type="evidence" value="ECO:0007669"/>
    <property type="project" value="InterPro"/>
</dbReference>
<dbReference type="GO" id="GO:0010997">
    <property type="term" value="F:anaphase-promoting complex binding"/>
    <property type="evidence" value="ECO:0007669"/>
    <property type="project" value="InterPro"/>
</dbReference>
<dbReference type="GO" id="GO:0016874">
    <property type="term" value="F:ligase activity"/>
    <property type="evidence" value="ECO:0007669"/>
    <property type="project" value="UniProtKB-KW"/>
</dbReference>
<feature type="coiled-coil region" evidence="1">
    <location>
        <begin position="36"/>
        <end position="63"/>
    </location>
</feature>
<keyword evidence="3" id="KW-0472">Membrane</keyword>
<dbReference type="PANTHER" id="PTHR37387:SF1">
    <property type="entry name" value="PROTEIN SAMBA"/>
    <property type="match status" value="1"/>
</dbReference>
<evidence type="ECO:0000313" key="4">
    <source>
        <dbReference type="EMBL" id="KAJ4802766.1"/>
    </source>
</evidence>
<accession>A0AAV8GH80</accession>
<proteinExistence type="predicted"/>
<evidence type="ECO:0000256" key="1">
    <source>
        <dbReference type="SAM" id="Coils"/>
    </source>
</evidence>
<keyword evidence="4" id="KW-0436">Ligase</keyword>
<keyword evidence="1" id="KW-0175">Coiled coil</keyword>
<organism evidence="4 5">
    <name type="scientific">Rhynchospora pubera</name>
    <dbReference type="NCBI Taxonomy" id="906938"/>
    <lineage>
        <taxon>Eukaryota</taxon>
        <taxon>Viridiplantae</taxon>
        <taxon>Streptophyta</taxon>
        <taxon>Embryophyta</taxon>
        <taxon>Tracheophyta</taxon>
        <taxon>Spermatophyta</taxon>
        <taxon>Magnoliopsida</taxon>
        <taxon>Liliopsida</taxon>
        <taxon>Poales</taxon>
        <taxon>Cyperaceae</taxon>
        <taxon>Cyperoideae</taxon>
        <taxon>Rhynchosporeae</taxon>
        <taxon>Rhynchospora</taxon>
    </lineage>
</organism>
<feature type="compositionally biased region" description="Polar residues" evidence="2">
    <location>
        <begin position="1"/>
        <end position="15"/>
    </location>
</feature>
<sequence length="123" mass="13650">MSSPARSTVSATSVGATGGSTPGRVAADDSVTFHYNLEVVAAIDRKEENLAALRSEVMEELDKVVKSLEDDSWKFTQPRSKPNLFYRSGIYISIIIMIFQHLTKYRNYVVPVLVQITVSVLLL</sequence>
<dbReference type="Proteomes" id="UP001140206">
    <property type="component" value="Chromosome 1"/>
</dbReference>
<evidence type="ECO:0000313" key="5">
    <source>
        <dbReference type="Proteomes" id="UP001140206"/>
    </source>
</evidence>
<dbReference type="PANTHER" id="PTHR37387">
    <property type="entry name" value="PROTEIN SAMBA"/>
    <property type="match status" value="1"/>
</dbReference>
<keyword evidence="3" id="KW-1133">Transmembrane helix</keyword>
<feature type="transmembrane region" description="Helical" evidence="3">
    <location>
        <begin position="84"/>
        <end position="102"/>
    </location>
</feature>
<comment type="caution">
    <text evidence="4">The sequence shown here is derived from an EMBL/GenBank/DDBJ whole genome shotgun (WGS) entry which is preliminary data.</text>
</comment>
<keyword evidence="3" id="KW-0812">Transmembrane</keyword>
<name>A0AAV8GH80_9POAL</name>
<evidence type="ECO:0000256" key="2">
    <source>
        <dbReference type="SAM" id="MobiDB-lite"/>
    </source>
</evidence>
<dbReference type="AlphaFoldDB" id="A0AAV8GH80"/>